<evidence type="ECO:0000313" key="1">
    <source>
        <dbReference type="EMBL" id="CAB4155555.1"/>
    </source>
</evidence>
<reference evidence="1" key="1">
    <citation type="submission" date="2020-04" db="EMBL/GenBank/DDBJ databases">
        <authorList>
            <person name="Chiriac C."/>
            <person name="Salcher M."/>
            <person name="Ghai R."/>
            <person name="Kavagutti S V."/>
        </authorList>
    </citation>
    <scope>NUCLEOTIDE SEQUENCE</scope>
</reference>
<sequence length="121" mass="14151">MTPFEEAAAVYDREPCARSFREDLELHLLNGYVLSGPEFFVMARPVNSQDTVERVVDPAWVWPVGDCDAWMIYLFAGDLLDAMRHFPFPMKWIGWERGNRLRWYRWATVERVPRLMAALGA</sequence>
<accession>A0A6J5NEE4</accession>
<dbReference type="EMBL" id="LR796636">
    <property type="protein sequence ID" value="CAB4155555.1"/>
    <property type="molecule type" value="Genomic_DNA"/>
</dbReference>
<gene>
    <name evidence="1" type="ORF">UFOVP672_18</name>
</gene>
<organism evidence="1">
    <name type="scientific">uncultured Caudovirales phage</name>
    <dbReference type="NCBI Taxonomy" id="2100421"/>
    <lineage>
        <taxon>Viruses</taxon>
        <taxon>Duplodnaviria</taxon>
        <taxon>Heunggongvirae</taxon>
        <taxon>Uroviricota</taxon>
        <taxon>Caudoviricetes</taxon>
        <taxon>Peduoviridae</taxon>
        <taxon>Maltschvirus</taxon>
        <taxon>Maltschvirus maltsch</taxon>
    </lineage>
</organism>
<proteinExistence type="predicted"/>
<protein>
    <submittedName>
        <fullName evidence="1">Uncharacterized protein</fullName>
    </submittedName>
</protein>
<name>A0A6J5NEE4_9CAUD</name>